<organism evidence="1 2">
    <name type="scientific">Euroglyphus maynei</name>
    <name type="common">Mayne's house dust mite</name>
    <dbReference type="NCBI Taxonomy" id="6958"/>
    <lineage>
        <taxon>Eukaryota</taxon>
        <taxon>Metazoa</taxon>
        <taxon>Ecdysozoa</taxon>
        <taxon>Arthropoda</taxon>
        <taxon>Chelicerata</taxon>
        <taxon>Arachnida</taxon>
        <taxon>Acari</taxon>
        <taxon>Acariformes</taxon>
        <taxon>Sarcoptiformes</taxon>
        <taxon>Astigmata</taxon>
        <taxon>Psoroptidia</taxon>
        <taxon>Analgoidea</taxon>
        <taxon>Pyroglyphidae</taxon>
        <taxon>Pyroglyphinae</taxon>
        <taxon>Euroglyphus</taxon>
    </lineage>
</organism>
<gene>
    <name evidence="1" type="ORF">BLA29_001888</name>
</gene>
<dbReference type="EMBL" id="MUJZ01066160">
    <property type="protein sequence ID" value="OTF70358.1"/>
    <property type="molecule type" value="Genomic_DNA"/>
</dbReference>
<protein>
    <submittedName>
        <fullName evidence="1">Uncharacterized protein</fullName>
    </submittedName>
</protein>
<keyword evidence="2" id="KW-1185">Reference proteome</keyword>
<comment type="caution">
    <text evidence="1">The sequence shown here is derived from an EMBL/GenBank/DDBJ whole genome shotgun (WGS) entry which is preliminary data.</text>
</comment>
<sequence>MLGYSRRLHVFAAPSQDAEHVMMLWTPLSNVVSTLIAMEACSPLISGGEPSVLW</sequence>
<evidence type="ECO:0000313" key="1">
    <source>
        <dbReference type="EMBL" id="OTF70358.1"/>
    </source>
</evidence>
<accession>A0A1Y3AR76</accession>
<dbReference type="Proteomes" id="UP000194236">
    <property type="component" value="Unassembled WGS sequence"/>
</dbReference>
<name>A0A1Y3AR76_EURMA</name>
<feature type="non-terminal residue" evidence="1">
    <location>
        <position position="54"/>
    </location>
</feature>
<evidence type="ECO:0000313" key="2">
    <source>
        <dbReference type="Proteomes" id="UP000194236"/>
    </source>
</evidence>
<dbReference type="AlphaFoldDB" id="A0A1Y3AR76"/>
<proteinExistence type="predicted"/>
<reference evidence="1 2" key="1">
    <citation type="submission" date="2017-03" db="EMBL/GenBank/DDBJ databases">
        <title>Genome Survey of Euroglyphus maynei.</title>
        <authorList>
            <person name="Arlian L.G."/>
            <person name="Morgan M.S."/>
            <person name="Rider S.D."/>
        </authorList>
    </citation>
    <scope>NUCLEOTIDE SEQUENCE [LARGE SCALE GENOMIC DNA]</scope>
    <source>
        <strain evidence="1">Arlian Lab</strain>
        <tissue evidence="1">Whole body</tissue>
    </source>
</reference>